<dbReference type="Gene3D" id="3.40.50.150">
    <property type="entry name" value="Vaccinia Virus protein VP39"/>
    <property type="match status" value="1"/>
</dbReference>
<evidence type="ECO:0000259" key="3">
    <source>
        <dbReference type="Pfam" id="PF01728"/>
    </source>
</evidence>
<dbReference type="GO" id="GO:0003723">
    <property type="term" value="F:RNA binding"/>
    <property type="evidence" value="ECO:0007669"/>
    <property type="project" value="UniProtKB-KW"/>
</dbReference>
<dbReference type="GO" id="GO:0008168">
    <property type="term" value="F:methyltransferase activity"/>
    <property type="evidence" value="ECO:0007669"/>
    <property type="project" value="UniProtKB-KW"/>
</dbReference>
<sequence length="251" mass="28473">MQNKLKNKKITLDLIVASIRNIDIKLAQALIREGKVIVNGDKVILPSLKFNLETIKIDFVGLDKQYVSRGAYKLLEAIQLFNIDLKNKVCLDIGSSTGGFVQVMLEAEANKVYAVDSGTNQLDYSLRINEKVKVYEQTNLKNLQLDMFDEKIDFVSCDVSFISLKHVFEVCSKILENHVKIMALIKPQFEASSKYVEEGGYVDPVHHEYIINKVVNFANVFGFKMKSIALSPIKGEKSKNIEYISLFEKIK</sequence>
<dbReference type="RefSeq" id="WP_140781471.1">
    <property type="nucleotide sequence ID" value="NZ_VFSS01000009.1"/>
</dbReference>
<gene>
    <name evidence="4" type="ORF">FJO69_02460</name>
</gene>
<proteinExistence type="predicted"/>
<evidence type="ECO:0000313" key="4">
    <source>
        <dbReference type="EMBL" id="TPE57074.1"/>
    </source>
</evidence>
<dbReference type="AlphaFoldDB" id="A0A501X9K5"/>
<dbReference type="Pfam" id="PF01728">
    <property type="entry name" value="FtsJ"/>
    <property type="match status" value="1"/>
</dbReference>
<dbReference type="EMBL" id="VFSS01000009">
    <property type="protein sequence ID" value="TPE57074.1"/>
    <property type="molecule type" value="Genomic_DNA"/>
</dbReference>
<evidence type="ECO:0000256" key="2">
    <source>
        <dbReference type="PROSITE-ProRule" id="PRU00182"/>
    </source>
</evidence>
<dbReference type="InterPro" id="IPR029063">
    <property type="entry name" value="SAM-dependent_MTases_sf"/>
</dbReference>
<dbReference type="PANTHER" id="PTHR32319:SF0">
    <property type="entry name" value="BACTERIAL HEMOLYSIN-LIKE PROTEIN"/>
    <property type="match status" value="1"/>
</dbReference>
<dbReference type="PROSITE" id="PS50889">
    <property type="entry name" value="S4"/>
    <property type="match status" value="1"/>
</dbReference>
<dbReference type="PANTHER" id="PTHR32319">
    <property type="entry name" value="BACTERIAL HEMOLYSIN-LIKE PROTEIN"/>
    <property type="match status" value="1"/>
</dbReference>
<dbReference type="SUPFAM" id="SSF53335">
    <property type="entry name" value="S-adenosyl-L-methionine-dependent methyltransferases"/>
    <property type="match status" value="1"/>
</dbReference>
<name>A0A501X9K5_9BACT</name>
<dbReference type="OrthoDB" id="9784736at2"/>
<keyword evidence="4" id="KW-0489">Methyltransferase</keyword>
<reference evidence="4 5" key="1">
    <citation type="submission" date="2019-06" db="EMBL/GenBank/DDBJ databases">
        <title>Mycoplasma falconis type strain whole genome sequence.</title>
        <authorList>
            <person name="Spergser J."/>
        </authorList>
    </citation>
    <scope>NUCLEOTIDE SEQUENCE [LARGE SCALE GENOMIC DNA]</scope>
    <source>
        <strain evidence="4 5">ATCC 51372</strain>
    </source>
</reference>
<keyword evidence="4" id="KW-0808">Transferase</keyword>
<organism evidence="4 5">
    <name type="scientific">[Mycoplasma] falconis</name>
    <dbReference type="NCBI Taxonomy" id="92403"/>
    <lineage>
        <taxon>Bacteria</taxon>
        <taxon>Bacillati</taxon>
        <taxon>Mycoplasmatota</taxon>
        <taxon>Mycoplasmoidales</taxon>
        <taxon>Metamycoplasmataceae</taxon>
        <taxon>Metamycoplasma</taxon>
    </lineage>
</organism>
<keyword evidence="1 2" id="KW-0694">RNA-binding</keyword>
<accession>A0A501X9K5</accession>
<dbReference type="Proteomes" id="UP000319776">
    <property type="component" value="Unassembled WGS sequence"/>
</dbReference>
<evidence type="ECO:0000313" key="5">
    <source>
        <dbReference type="Proteomes" id="UP000319776"/>
    </source>
</evidence>
<dbReference type="GO" id="GO:0032259">
    <property type="term" value="P:methylation"/>
    <property type="evidence" value="ECO:0007669"/>
    <property type="project" value="UniProtKB-KW"/>
</dbReference>
<dbReference type="InterPro" id="IPR047048">
    <property type="entry name" value="TlyA"/>
</dbReference>
<keyword evidence="5" id="KW-1185">Reference proteome</keyword>
<dbReference type="CDD" id="cd02440">
    <property type="entry name" value="AdoMet_MTases"/>
    <property type="match status" value="1"/>
</dbReference>
<feature type="domain" description="Ribosomal RNA methyltransferase FtsJ" evidence="3">
    <location>
        <begin position="66"/>
        <end position="244"/>
    </location>
</feature>
<protein>
    <submittedName>
        <fullName evidence="4">TlyA family RNA methyltransferase</fullName>
    </submittedName>
</protein>
<evidence type="ECO:0000256" key="1">
    <source>
        <dbReference type="ARBA" id="ARBA00022884"/>
    </source>
</evidence>
<comment type="caution">
    <text evidence="4">The sequence shown here is derived from an EMBL/GenBank/DDBJ whole genome shotgun (WGS) entry which is preliminary data.</text>
</comment>
<dbReference type="InterPro" id="IPR002877">
    <property type="entry name" value="RNA_MeTrfase_FtsJ_dom"/>
</dbReference>